<evidence type="ECO:0000256" key="7">
    <source>
        <dbReference type="ARBA" id="ARBA00023010"/>
    </source>
</evidence>
<sequence>MQNSRDELSKKSKPIGRLITLVVLILALFAALTFGTVTGAKNRFLPELALDLEGGTQIILTPATTDGSEVTDEDVKQAIEIIRQRVDASGVAEAEITAQGGSNIIVALPGQPDKATLDLVRTSAVLRMRPVLAYADPNPISKEDLVKQLGDKAEGLDSKKMSDEQYKDAVLKLADKDGDGQLSDAPLTTPVDASDPAWITEQTVYNSLILQCGSKDLAIASNSDDPAKALVSCGPEGHVKYLLGPAELEGSTIATASSGPAVNNQGQPTGGFAVHMNFNSEGSDKFAEVTGRISKLEPPRNQFAIVLDGQTVSAPKTDFPITGGQAQITGSFKAKEAATLANQLNFGSLPLFFEVQSEEQISATLGAEQLESGLIAGLFGALLIILYMLWQYHALGFVAIASIAVSTGLSFFVISFLSWTIDYRLSMAGVLGIIISIGVTADSFIVYFERIRDEIREGRTIRSGIEHGWDRARRTIIISDIVNLVAASVLFILTVGSVRGFAFTLGVTTVLDLIVVMMFTYPVMHYLGKTAYFGEGQRGSGLDANKLEQTPMYRGRSYIATKPAKRIKKATASDPDGVQVQLHDYEYPDGRVIDRHETLAQRRARERRERKAAQKGEN</sequence>
<name>A0A1H2LJI7_9ACTO</name>
<feature type="transmembrane region" description="Helical" evidence="9">
    <location>
        <begin position="501"/>
        <end position="521"/>
    </location>
</feature>
<dbReference type="Gene3D" id="1.20.1640.10">
    <property type="entry name" value="Multidrug efflux transporter AcrB transmembrane domain"/>
    <property type="match status" value="1"/>
</dbReference>
<keyword evidence="6 9" id="KW-1133">Transmembrane helix</keyword>
<evidence type="ECO:0000256" key="8">
    <source>
        <dbReference type="ARBA" id="ARBA00023136"/>
    </source>
</evidence>
<evidence type="ECO:0000259" key="10">
    <source>
        <dbReference type="Pfam" id="PF02355"/>
    </source>
</evidence>
<evidence type="ECO:0000256" key="4">
    <source>
        <dbReference type="ARBA" id="ARBA00022692"/>
    </source>
</evidence>
<feature type="transmembrane region" description="Helical" evidence="9">
    <location>
        <begin position="476"/>
        <end position="495"/>
    </location>
</feature>
<dbReference type="OrthoDB" id="5240379at2"/>
<dbReference type="Gene3D" id="3.30.70.3220">
    <property type="match status" value="1"/>
</dbReference>
<feature type="transmembrane region" description="Helical" evidence="9">
    <location>
        <begin position="397"/>
        <end position="421"/>
    </location>
</feature>
<evidence type="ECO:0000256" key="1">
    <source>
        <dbReference type="ARBA" id="ARBA00004651"/>
    </source>
</evidence>
<dbReference type="SUPFAM" id="SSF82866">
    <property type="entry name" value="Multidrug efflux transporter AcrB transmembrane domain"/>
    <property type="match status" value="1"/>
</dbReference>
<dbReference type="GO" id="GO:0043952">
    <property type="term" value="P:protein transport by the Sec complex"/>
    <property type="evidence" value="ECO:0007669"/>
    <property type="project" value="UniProtKB-UniRule"/>
</dbReference>
<dbReference type="Proteomes" id="UP000214355">
    <property type="component" value="Chromosome I"/>
</dbReference>
<evidence type="ECO:0000256" key="9">
    <source>
        <dbReference type="HAMAP-Rule" id="MF_01463"/>
    </source>
</evidence>
<feature type="transmembrane region" description="Helical" evidence="9">
    <location>
        <begin position="372"/>
        <end position="390"/>
    </location>
</feature>
<dbReference type="NCBIfam" id="TIGR01129">
    <property type="entry name" value="secD"/>
    <property type="match status" value="1"/>
</dbReference>
<dbReference type="EMBL" id="LT629804">
    <property type="protein sequence ID" value="SDU81180.1"/>
    <property type="molecule type" value="Genomic_DNA"/>
</dbReference>
<dbReference type="InterPro" id="IPR054384">
    <property type="entry name" value="SecDF_P1_head"/>
</dbReference>
<dbReference type="Gene3D" id="3.30.1360.200">
    <property type="match status" value="1"/>
</dbReference>
<feature type="domain" description="Protein export membrane protein SecD/SecF C-terminal" evidence="10">
    <location>
        <begin position="353"/>
        <end position="528"/>
    </location>
</feature>
<keyword evidence="7 9" id="KW-0811">Translocation</keyword>
<comment type="subcellular location">
    <subcellularLocation>
        <location evidence="1 9">Cell membrane</location>
        <topology evidence="1 9">Multi-pass membrane protein</topology>
    </subcellularLocation>
</comment>
<evidence type="ECO:0000256" key="3">
    <source>
        <dbReference type="ARBA" id="ARBA00022475"/>
    </source>
</evidence>
<keyword evidence="14" id="KW-1185">Reference proteome</keyword>
<dbReference type="PANTHER" id="PTHR30081:SF1">
    <property type="entry name" value="PROTEIN TRANSLOCASE SUBUNIT SECD"/>
    <property type="match status" value="1"/>
</dbReference>
<reference evidence="14" key="1">
    <citation type="submission" date="2016-10" db="EMBL/GenBank/DDBJ databases">
        <authorList>
            <person name="Varghese N."/>
            <person name="Submissions S."/>
        </authorList>
    </citation>
    <scope>NUCLEOTIDE SEQUENCE [LARGE SCALE GENOMIC DNA]</scope>
    <source>
        <strain evidence="14">DSM 10002</strain>
    </source>
</reference>
<dbReference type="InterPro" id="IPR055344">
    <property type="entry name" value="SecD_SecF_C_bact"/>
</dbReference>
<dbReference type="NCBIfam" id="TIGR00916">
    <property type="entry name" value="2A0604s01"/>
    <property type="match status" value="1"/>
</dbReference>
<dbReference type="InterPro" id="IPR022813">
    <property type="entry name" value="SecD/SecF_arch_bac"/>
</dbReference>
<feature type="domain" description="Protein translocase subunit SecDF P1" evidence="11">
    <location>
        <begin position="75"/>
        <end position="131"/>
    </location>
</feature>
<keyword evidence="4 9" id="KW-0812">Transmembrane</keyword>
<keyword evidence="5 9" id="KW-0653">Protein transport</keyword>
<evidence type="ECO:0000256" key="6">
    <source>
        <dbReference type="ARBA" id="ARBA00022989"/>
    </source>
</evidence>
<dbReference type="InterPro" id="IPR048631">
    <property type="entry name" value="SecD_1st"/>
</dbReference>
<dbReference type="STRING" id="131112.SAMN04489737_1434"/>
<dbReference type="AlphaFoldDB" id="A0A1H2LJI7"/>
<protein>
    <recommendedName>
        <fullName evidence="9">Protein translocase subunit SecD</fullName>
    </recommendedName>
</protein>
<gene>
    <name evidence="9" type="primary">secD</name>
    <name evidence="13" type="ORF">SAMN04489737_1434</name>
</gene>
<evidence type="ECO:0000313" key="14">
    <source>
        <dbReference type="Proteomes" id="UP000214355"/>
    </source>
</evidence>
<comment type="subunit">
    <text evidence="9">Forms a complex with SecF. Part of the essential Sec protein translocation apparatus which comprises SecA, SecYEG and auxiliary proteins SecDF. Other proteins may also be involved.</text>
</comment>
<dbReference type="GeneID" id="65345164"/>
<evidence type="ECO:0000256" key="5">
    <source>
        <dbReference type="ARBA" id="ARBA00022927"/>
    </source>
</evidence>
<dbReference type="HAMAP" id="MF_01463_B">
    <property type="entry name" value="SecD_B"/>
    <property type="match status" value="1"/>
</dbReference>
<organism evidence="13 14">
    <name type="scientific">Arcanobacterium phocae</name>
    <dbReference type="NCBI Taxonomy" id="131112"/>
    <lineage>
        <taxon>Bacteria</taxon>
        <taxon>Bacillati</taxon>
        <taxon>Actinomycetota</taxon>
        <taxon>Actinomycetes</taxon>
        <taxon>Actinomycetales</taxon>
        <taxon>Actinomycetaceae</taxon>
        <taxon>Arcanobacterium</taxon>
    </lineage>
</organism>
<dbReference type="Pfam" id="PF22599">
    <property type="entry name" value="SecDF_P1_head"/>
    <property type="match status" value="1"/>
</dbReference>
<dbReference type="GO" id="GO:0065002">
    <property type="term" value="P:intracellular protein transmembrane transport"/>
    <property type="evidence" value="ECO:0007669"/>
    <property type="project" value="UniProtKB-UniRule"/>
</dbReference>
<evidence type="ECO:0000259" key="12">
    <source>
        <dbReference type="Pfam" id="PF22599"/>
    </source>
</evidence>
<comment type="similarity">
    <text evidence="9">Belongs to the SecD/SecF family. SecD subfamily.</text>
</comment>
<dbReference type="InterPro" id="IPR048634">
    <property type="entry name" value="SecD_SecF_C"/>
</dbReference>
<dbReference type="PANTHER" id="PTHR30081">
    <property type="entry name" value="PROTEIN-EXPORT MEMBRANE PROTEIN SEC"/>
    <property type="match status" value="1"/>
</dbReference>
<evidence type="ECO:0000259" key="11">
    <source>
        <dbReference type="Pfam" id="PF21760"/>
    </source>
</evidence>
<dbReference type="GO" id="GO:0015450">
    <property type="term" value="F:protein-transporting ATPase activity"/>
    <property type="evidence" value="ECO:0007669"/>
    <property type="project" value="InterPro"/>
</dbReference>
<keyword evidence="8 9" id="KW-0472">Membrane</keyword>
<dbReference type="GO" id="GO:0006605">
    <property type="term" value="P:protein targeting"/>
    <property type="evidence" value="ECO:0007669"/>
    <property type="project" value="UniProtKB-UniRule"/>
</dbReference>
<keyword evidence="3 9" id="KW-1003">Cell membrane</keyword>
<dbReference type="RefSeq" id="WP_091281609.1">
    <property type="nucleotide sequence ID" value="NZ_JABAPK010000001.1"/>
</dbReference>
<dbReference type="GO" id="GO:0005886">
    <property type="term" value="C:plasma membrane"/>
    <property type="evidence" value="ECO:0007669"/>
    <property type="project" value="UniProtKB-SubCell"/>
</dbReference>
<feature type="transmembrane region" description="Helical" evidence="9">
    <location>
        <begin position="427"/>
        <end position="448"/>
    </location>
</feature>
<proteinExistence type="inferred from homology"/>
<dbReference type="Pfam" id="PF02355">
    <property type="entry name" value="SecD_SecF_C"/>
    <property type="match status" value="1"/>
</dbReference>
<keyword evidence="2 9" id="KW-0813">Transport</keyword>
<evidence type="ECO:0000256" key="2">
    <source>
        <dbReference type="ARBA" id="ARBA00022448"/>
    </source>
</evidence>
<feature type="domain" description="SecDF P1 head subdomain" evidence="12">
    <location>
        <begin position="240"/>
        <end position="350"/>
    </location>
</feature>
<comment type="caution">
    <text evidence="9">Lacks conserved residue(s) required for the propagation of feature annotation.</text>
</comment>
<dbReference type="InterPro" id="IPR005791">
    <property type="entry name" value="SecD"/>
</dbReference>
<evidence type="ECO:0000313" key="13">
    <source>
        <dbReference type="EMBL" id="SDU81180.1"/>
    </source>
</evidence>
<dbReference type="Pfam" id="PF21760">
    <property type="entry name" value="SecD_1st"/>
    <property type="match status" value="1"/>
</dbReference>
<accession>A0A1H2LJI7</accession>
<comment type="function">
    <text evidence="9">Part of the Sec protein translocase complex. Interacts with the SecYEG preprotein conducting channel. SecDF uses the proton motive force (PMF) to complete protein translocation after the ATP-dependent function of SecA.</text>
</comment>